<feature type="region of interest" description="Disordered" evidence="7">
    <location>
        <begin position="559"/>
        <end position="587"/>
    </location>
</feature>
<feature type="region of interest" description="Disordered" evidence="7">
    <location>
        <begin position="1460"/>
        <end position="1496"/>
    </location>
</feature>
<evidence type="ECO:0000259" key="8">
    <source>
        <dbReference type="Pfam" id="PF12931"/>
    </source>
</evidence>
<reference evidence="11" key="1">
    <citation type="submission" date="2022-07" db="EMBL/GenBank/DDBJ databases">
        <title>Phylogenomic reconstructions and comparative analyses of Kickxellomycotina fungi.</title>
        <authorList>
            <person name="Reynolds N.K."/>
            <person name="Stajich J.E."/>
            <person name="Barry K."/>
            <person name="Grigoriev I.V."/>
            <person name="Crous P."/>
            <person name="Smith M.E."/>
        </authorList>
    </citation>
    <scope>NUCLEOTIDE SEQUENCE</scope>
    <source>
        <strain evidence="11">NRRL 3115</strain>
    </source>
</reference>
<dbReference type="InterPro" id="IPR024340">
    <property type="entry name" value="Sec16_CCD"/>
</dbReference>
<keyword evidence="6" id="KW-0653">Protein transport</keyword>
<feature type="compositionally biased region" description="Basic and acidic residues" evidence="7">
    <location>
        <begin position="1466"/>
        <end position="1480"/>
    </location>
</feature>
<evidence type="ECO:0000256" key="4">
    <source>
        <dbReference type="ARBA" id="ARBA00022892"/>
    </source>
</evidence>
<keyword evidence="2 6" id="KW-0813">Transport</keyword>
<feature type="domain" description="Sec16 Sec23-binding" evidence="8">
    <location>
        <begin position="1036"/>
        <end position="1252"/>
    </location>
</feature>
<dbReference type="PANTHER" id="PTHR13402:SF6">
    <property type="entry name" value="SECRETORY 16, ISOFORM I"/>
    <property type="match status" value="1"/>
</dbReference>
<dbReference type="GO" id="GO:0015031">
    <property type="term" value="P:protein transport"/>
    <property type="evidence" value="ECO:0007669"/>
    <property type="project" value="UniProtKB-KW"/>
</dbReference>
<dbReference type="GO" id="GO:0007030">
    <property type="term" value="P:Golgi organization"/>
    <property type="evidence" value="ECO:0007669"/>
    <property type="project" value="TreeGrafter"/>
</dbReference>
<evidence type="ECO:0000313" key="11">
    <source>
        <dbReference type="EMBL" id="KAJ2669983.1"/>
    </source>
</evidence>
<dbReference type="PANTHER" id="PTHR13402">
    <property type="entry name" value="RGPR-RELATED"/>
    <property type="match status" value="1"/>
</dbReference>
<evidence type="ECO:0000313" key="12">
    <source>
        <dbReference type="Proteomes" id="UP001151518"/>
    </source>
</evidence>
<evidence type="ECO:0000256" key="5">
    <source>
        <dbReference type="ARBA" id="ARBA00024687"/>
    </source>
</evidence>
<dbReference type="GO" id="GO:0012507">
    <property type="term" value="C:ER to Golgi transport vesicle membrane"/>
    <property type="evidence" value="ECO:0007669"/>
    <property type="project" value="TreeGrafter"/>
</dbReference>
<dbReference type="OrthoDB" id="8918678at2759"/>
<feature type="domain" description="Sec16 Sec23-binding" evidence="8">
    <location>
        <begin position="1330"/>
        <end position="1447"/>
    </location>
</feature>
<feature type="domain" description="Sec16 central conserved" evidence="9">
    <location>
        <begin position="863"/>
        <end position="916"/>
    </location>
</feature>
<evidence type="ECO:0000256" key="1">
    <source>
        <dbReference type="ARBA" id="ARBA00005927"/>
    </source>
</evidence>
<dbReference type="GO" id="GO:0016192">
    <property type="term" value="P:vesicle-mediated transport"/>
    <property type="evidence" value="ECO:0007669"/>
    <property type="project" value="UniProtKB-KW"/>
</dbReference>
<feature type="domain" description="OCRE" evidence="10">
    <location>
        <begin position="242"/>
        <end position="277"/>
    </location>
</feature>
<evidence type="ECO:0000256" key="2">
    <source>
        <dbReference type="ARBA" id="ARBA00022448"/>
    </source>
</evidence>
<dbReference type="Pfam" id="PF12932">
    <property type="entry name" value="Sec16"/>
    <property type="match status" value="1"/>
</dbReference>
<keyword evidence="6" id="KW-0472">Membrane</keyword>
<dbReference type="InterPro" id="IPR041591">
    <property type="entry name" value="OCRE"/>
</dbReference>
<feature type="region of interest" description="Disordered" evidence="7">
    <location>
        <begin position="1"/>
        <end position="33"/>
    </location>
</feature>
<dbReference type="CDD" id="cd09233">
    <property type="entry name" value="ACE1-Sec16-like"/>
    <property type="match status" value="1"/>
</dbReference>
<feature type="region of interest" description="Disordered" evidence="7">
    <location>
        <begin position="1687"/>
        <end position="1734"/>
    </location>
</feature>
<dbReference type="GO" id="GO:0005789">
    <property type="term" value="C:endoplasmic reticulum membrane"/>
    <property type="evidence" value="ECO:0007669"/>
    <property type="project" value="UniProtKB-SubCell"/>
</dbReference>
<evidence type="ECO:0000256" key="3">
    <source>
        <dbReference type="ARBA" id="ARBA00022824"/>
    </source>
</evidence>
<gene>
    <name evidence="11" type="ORF">GGI25_005981</name>
</gene>
<evidence type="ECO:0000256" key="6">
    <source>
        <dbReference type="RuleBase" id="RU364101"/>
    </source>
</evidence>
<dbReference type="Pfam" id="PF17780">
    <property type="entry name" value="OCRE"/>
    <property type="match status" value="1"/>
</dbReference>
<feature type="compositionally biased region" description="Polar residues" evidence="7">
    <location>
        <begin position="1825"/>
        <end position="1842"/>
    </location>
</feature>
<dbReference type="Proteomes" id="UP001151518">
    <property type="component" value="Unassembled WGS sequence"/>
</dbReference>
<comment type="function">
    <text evidence="5 6">Involved in the initiation of assembly of the COPII coat required for the formation of transport vesicles from the endoplasmic reticulum (ER) and the selection of cargo molecules. Also involved in autophagy.</text>
</comment>
<sequence length="1871" mass="198582">MSQTPTPLSKRPPSRRGTPSTNEPIPFFSSHSENDAAGTDFFSSIASAQPQSANIAAYQTTGVNSYGQQQGWMPTQPGMPYGQTIPHEVPPRCATGPAHVQSYPDYGSVAQSANTMANADLYRSASVVYSGAQYNQQYYSVSQQPHINAPSVASWAPDGSSFFDQLTASAAPSLSAQPTEAQVSLGVQPYYDEYSTGYYPGHSGNSYAGGVPTGQAEVQAYTSGNIADYSSTYASGTVTGEDENNGVIYDESTGQYYDTNSGQYYDNITGMWYYPEQPATEHATSAGTGHSGHAVALVTDNIDTVQDGAAFFDSLVSSQSHATDLASQPNVDVQESGTANSIAESQVTGPHTVVADIKNVQDTTTESLSAASVAASVASFAQPKIELDSVLPAALHMGDVLQPQSSAEIGTQNTASGVVESLISPMIDVTLNDTVAILDSSPHILSGLQMLGDPATVAAAAVAAATSKIDETSRVVRLEESASLPSAMNTSEFALYQPETAADNIEKPHTFSTTAAINTVVDEAPQLVPQPQASGNDNASAFYSQQYCAAVGPASVEVPSDAYNDDSTLDSQAPIVEPSAPYNNNTPKYGASDSIYYSSGDTSRQHVFNQPIGQIGREGSSSQAHIPTSQPLLAVPPTDGYWNSPHTEQPHAFTSTAESSVVTNSVGMIEVPGYATLQDNMAAGYDNRAPATVAVSNADSYLQADGVAYGVAGSSTSYQAHEDAYKLGTANRDAYYNTGANDVALYYSFEGDTQQQHQSQQQQYNARAYADIVTTSEAIYDQTSYLPPAASTPANNSVQMLYGNASLQQPPQQPATGFEFHNQMDRTSTELSYYDRSIGTAEMDQSTTEGIADPLGRLNACYPVVAFGFGGKMITMFPKSVQRLHIYDSEKASRVAPGILHVRQLMDCISTATGTTGPGLREPLLLGGAPLIAGEATRSALLKRRDIAVAGGQAWLDAAVSVNALSREEKVLFEVLISVLAAFEETDAQKLDLSRALQSIRQLCPSTDGSSAGNSQAVSDMLPTISHGTSEQIRSIEALLLDGKREDAIGMACSQGLWAHAFIIASCTGKRQWQSVVSTYTKDVLSDDFSSLATQYRLFSGLGADSFDGLQAVNSNGSSAKEDQFVTAADIGSIHTNYRQPLSQYPQVLSTHQSVHGASVQSENFIREEAVNKDWAKTLSLILANRTSGDQAAILKLGDHLRSSGNILAAHVCYVLTLQSKDIFVPDASQSAYPRAILVGADEFDRNRVTKSNTFGLSRTPLSRYYRYGPAIIATELYELAFALKAISASDSQVAGSTPTHGQSTPNPSTGVTNGASSGAQGSRPALLLCLPHFQAYKLYYAWWLTDCGQTALASRYCDAILGILATLPQGIAVPFIHASLVQGLRDLRERLSGTGMTSIKAAEMVGDGTALSGASSKSWLARAMPRPSFTSLMTVFDSSIDKFITGADGSQISLESSGTLGKFEIGPDRQSLDQQHEPSKAINTPRPLGAASLDGRTPSPYLLAAGVPRSSLEQTGGLDAYIPAYSSPRQSMDGRPVNGMYGAQSGQEPELPRMFTPSNMSSYGEQIPYGSSQQAIQSTQQLVQPPAHPQWSDPENPNMYGTSDQSEFITPASALGNIVGLPVNPSVSGMTGAYTSSNVAAGYAYQGYATTSAAPDVQSTSRAETYVNNDDNDEEDMFGFSRKIPVAQQPAQPGSTRQSMDAVRKSTSSVRKSTDVKDDKNATKSDADSEEKSAAGVFGILKSIWGGRKNQANLGEESHFVYDPELKRWVDKNAPDSQQDAGPTLPPPPSMMRFQPQSASVPPPPVSHVTDSRPGSVFPPHPSTDPSRSGTPASTFDSRTPTGLPPPSMSSAKPPAKRRGARTKYVDIMS</sequence>
<evidence type="ECO:0000259" key="10">
    <source>
        <dbReference type="Pfam" id="PF17780"/>
    </source>
</evidence>
<keyword evidence="3 6" id="KW-0256">Endoplasmic reticulum</keyword>
<comment type="caution">
    <text evidence="11">The sequence shown here is derived from an EMBL/GenBank/DDBJ whole genome shotgun (WGS) entry which is preliminary data.</text>
</comment>
<dbReference type="Gene3D" id="1.25.40.1030">
    <property type="match status" value="1"/>
</dbReference>
<name>A0A9W8KV87_9FUNG</name>
<dbReference type="InterPro" id="IPR024298">
    <property type="entry name" value="Sec16_Sec23-bd"/>
</dbReference>
<feature type="region of interest" description="Disordered" evidence="7">
    <location>
        <begin position="1295"/>
        <end position="1318"/>
    </location>
</feature>
<comment type="similarity">
    <text evidence="1 6">Belongs to the SEC16 family.</text>
</comment>
<dbReference type="GO" id="GO:0070973">
    <property type="term" value="P:protein localization to endoplasmic reticulum exit site"/>
    <property type="evidence" value="ECO:0007669"/>
    <property type="project" value="TreeGrafter"/>
</dbReference>
<feature type="region of interest" description="Disordered" evidence="7">
    <location>
        <begin position="1774"/>
        <end position="1871"/>
    </location>
</feature>
<organism evidence="11 12">
    <name type="scientific">Coemansia spiralis</name>
    <dbReference type="NCBI Taxonomy" id="417178"/>
    <lineage>
        <taxon>Eukaryota</taxon>
        <taxon>Fungi</taxon>
        <taxon>Fungi incertae sedis</taxon>
        <taxon>Zoopagomycota</taxon>
        <taxon>Kickxellomycotina</taxon>
        <taxon>Kickxellomycetes</taxon>
        <taxon>Kickxellales</taxon>
        <taxon>Kickxellaceae</taxon>
        <taxon>Coemansia</taxon>
    </lineage>
</organism>
<feature type="compositionally biased region" description="Polar residues" evidence="7">
    <location>
        <begin position="1690"/>
        <end position="1712"/>
    </location>
</feature>
<dbReference type="EMBL" id="JANBTW010000136">
    <property type="protein sequence ID" value="KAJ2669983.1"/>
    <property type="molecule type" value="Genomic_DNA"/>
</dbReference>
<accession>A0A9W8KV87</accession>
<feature type="compositionally biased region" description="Basic and acidic residues" evidence="7">
    <location>
        <begin position="1713"/>
        <end position="1734"/>
    </location>
</feature>
<evidence type="ECO:0000259" key="9">
    <source>
        <dbReference type="Pfam" id="PF12932"/>
    </source>
</evidence>
<proteinExistence type="inferred from homology"/>
<keyword evidence="6" id="KW-0072">Autophagy</keyword>
<dbReference type="GO" id="GO:0070971">
    <property type="term" value="C:endoplasmic reticulum exit site"/>
    <property type="evidence" value="ECO:0007669"/>
    <property type="project" value="TreeGrafter"/>
</dbReference>
<dbReference type="GO" id="GO:0006914">
    <property type="term" value="P:autophagy"/>
    <property type="evidence" value="ECO:0007669"/>
    <property type="project" value="UniProtKB-KW"/>
</dbReference>
<comment type="subcellular location">
    <subcellularLocation>
        <location evidence="6">Endoplasmic reticulum membrane</location>
    </subcellularLocation>
</comment>
<keyword evidence="4 6" id="KW-0931">ER-Golgi transport</keyword>
<dbReference type="Pfam" id="PF12931">
    <property type="entry name" value="TPR_Sec16"/>
    <property type="match status" value="2"/>
</dbReference>
<protein>
    <recommendedName>
        <fullName evidence="6">Protein transport protein sec16</fullName>
    </recommendedName>
</protein>
<evidence type="ECO:0000256" key="7">
    <source>
        <dbReference type="SAM" id="MobiDB-lite"/>
    </source>
</evidence>